<keyword evidence="3" id="KW-1185">Reference proteome</keyword>
<feature type="transmembrane region" description="Helical" evidence="1">
    <location>
        <begin position="260"/>
        <end position="281"/>
    </location>
</feature>
<protein>
    <recommendedName>
        <fullName evidence="4">Glycosyltransferase RgtA/B/C/D-like domain-containing protein</fullName>
    </recommendedName>
</protein>
<dbReference type="KEGG" id="moz:MoryE10_02340"/>
<sequence length="480" mass="52595">MALSVYKVYRPSTINNDGLLYLSTAQTFIEQGFKAAFAQFNWPAFPMLIGLTHQAFGISYEHAAYGINALLLALLSVGFMLLYREVTAGQGRPWVAAAVILASPQLTDYRSFIVRDIGYWALGLWAVLCFTRYCRRHRWSDALAWQACIAAAIAFRIEGAALAALLPIYCLLQGERRGTAWLKANSLFLLGAAILAALLATGAMPAPTNARLEQLQHFLSLPRISAEFAAKAEVIARHAQTFYAPQDIGPLLAGGVFSLLLYKIASCLGLAYASLLLWALWRERVQLFRQPAVIWYAAAITAIPLLAFAVSDLFISGRYMGLLVVLLSLPAAQSAEFLLFGNGPVLLRPRWAAVLALVLAVMLLDAFIKTGPTKRYLRKAGDWARDHLPATISLCSDDPSVPYYAGHGRPAGGCSALESLERNEAGQYGAFMVKIGRKDQEKRDRLQALLDRRGDWAIAAKFSNQVGDAVYIVMPAPPRP</sequence>
<name>A0A8D5AFS9_9GAMM</name>
<evidence type="ECO:0008006" key="4">
    <source>
        <dbReference type="Google" id="ProtNLM"/>
    </source>
</evidence>
<feature type="transmembrane region" description="Helical" evidence="1">
    <location>
        <begin position="293"/>
        <end position="315"/>
    </location>
</feature>
<proteinExistence type="predicted"/>
<evidence type="ECO:0000313" key="2">
    <source>
        <dbReference type="EMBL" id="BBL69628.1"/>
    </source>
</evidence>
<feature type="transmembrane region" description="Helical" evidence="1">
    <location>
        <begin position="186"/>
        <end position="206"/>
    </location>
</feature>
<keyword evidence="1" id="KW-0812">Transmembrane</keyword>
<feature type="transmembrane region" description="Helical" evidence="1">
    <location>
        <begin position="63"/>
        <end position="83"/>
    </location>
</feature>
<feature type="transmembrane region" description="Helical" evidence="1">
    <location>
        <begin position="351"/>
        <end position="368"/>
    </location>
</feature>
<reference evidence="2" key="1">
    <citation type="submission" date="2019-06" db="EMBL/GenBank/DDBJ databases">
        <title>Complete genome sequence of Methylogaea oryzae strain JCM16910.</title>
        <authorList>
            <person name="Asakawa S."/>
        </authorList>
    </citation>
    <scope>NUCLEOTIDE SEQUENCE</scope>
    <source>
        <strain evidence="2">E10</strain>
    </source>
</reference>
<accession>A0A8D5AFS9</accession>
<evidence type="ECO:0000256" key="1">
    <source>
        <dbReference type="SAM" id="Phobius"/>
    </source>
</evidence>
<dbReference type="AlphaFoldDB" id="A0A8D5AFS9"/>
<dbReference type="EMBL" id="AP019782">
    <property type="protein sequence ID" value="BBL69628.1"/>
    <property type="molecule type" value="Genomic_DNA"/>
</dbReference>
<feature type="transmembrane region" description="Helical" evidence="1">
    <location>
        <begin position="117"/>
        <end position="135"/>
    </location>
</feature>
<keyword evidence="1" id="KW-0472">Membrane</keyword>
<evidence type="ECO:0000313" key="3">
    <source>
        <dbReference type="Proteomes" id="UP000824988"/>
    </source>
</evidence>
<gene>
    <name evidence="2" type="ORF">MoryE10_02340</name>
</gene>
<keyword evidence="1" id="KW-1133">Transmembrane helix</keyword>
<feature type="transmembrane region" description="Helical" evidence="1">
    <location>
        <begin position="142"/>
        <end position="166"/>
    </location>
</feature>
<organism evidence="2 3">
    <name type="scientific">Methylogaea oryzae</name>
    <dbReference type="NCBI Taxonomy" id="1295382"/>
    <lineage>
        <taxon>Bacteria</taxon>
        <taxon>Pseudomonadati</taxon>
        <taxon>Pseudomonadota</taxon>
        <taxon>Gammaproteobacteria</taxon>
        <taxon>Methylococcales</taxon>
        <taxon>Methylococcaceae</taxon>
        <taxon>Methylogaea</taxon>
    </lineage>
</organism>
<dbReference type="Proteomes" id="UP000824988">
    <property type="component" value="Chromosome"/>
</dbReference>